<evidence type="ECO:0000256" key="1">
    <source>
        <dbReference type="ARBA" id="ARBA00023027"/>
    </source>
</evidence>
<dbReference type="InterPro" id="IPR001509">
    <property type="entry name" value="Epimerase_deHydtase"/>
</dbReference>
<feature type="domain" description="NAD-dependent epimerase/dehydratase" evidence="2">
    <location>
        <begin position="10"/>
        <end position="231"/>
    </location>
</feature>
<keyword evidence="4" id="KW-1185">Reference proteome</keyword>
<dbReference type="SUPFAM" id="SSF51735">
    <property type="entry name" value="NAD(P)-binding Rossmann-fold domains"/>
    <property type="match status" value="1"/>
</dbReference>
<evidence type="ECO:0000313" key="4">
    <source>
        <dbReference type="Proteomes" id="UP001304340"/>
    </source>
</evidence>
<accession>A0AAF0Z6U0</accession>
<dbReference type="AlphaFoldDB" id="A0AAF0Z6U0"/>
<evidence type="ECO:0000259" key="2">
    <source>
        <dbReference type="Pfam" id="PF01370"/>
    </source>
</evidence>
<name>A0AAF0Z6U0_9MICO</name>
<gene>
    <name evidence="3" type="ORF">SANBI_000870</name>
</gene>
<proteinExistence type="predicted"/>
<dbReference type="Gene3D" id="3.40.50.720">
    <property type="entry name" value="NAD(P)-binding Rossmann-like Domain"/>
    <property type="match status" value="1"/>
</dbReference>
<evidence type="ECO:0000313" key="3">
    <source>
        <dbReference type="EMBL" id="WPF83214.1"/>
    </source>
</evidence>
<reference evidence="4" key="1">
    <citation type="submission" date="2023-11" db="EMBL/GenBank/DDBJ databases">
        <authorList>
            <person name="Helweg L.P."/>
            <person name="Kiel A."/>
            <person name="Hitz F."/>
            <person name="Ruckert-Reed C."/>
            <person name="Busche T."/>
            <person name="Kaltschmidt B."/>
            <person name="Kaltschmidt C."/>
        </authorList>
    </citation>
    <scope>NUCLEOTIDE SEQUENCE [LARGE SCALE GENOMIC DNA]</scope>
    <source>
        <strain evidence="4">4.1</strain>
    </source>
</reference>
<dbReference type="Pfam" id="PF01370">
    <property type="entry name" value="Epimerase"/>
    <property type="match status" value="1"/>
</dbReference>
<dbReference type="EMBL" id="CP138359">
    <property type="protein sequence ID" value="WPF83214.1"/>
    <property type="molecule type" value="Genomic_DNA"/>
</dbReference>
<keyword evidence="1" id="KW-0520">NAD</keyword>
<dbReference type="InterPro" id="IPR036291">
    <property type="entry name" value="NAD(P)-bd_dom_sf"/>
</dbReference>
<dbReference type="PANTHER" id="PTHR43574">
    <property type="entry name" value="EPIMERASE-RELATED"/>
    <property type="match status" value="1"/>
</dbReference>
<dbReference type="RefSeq" id="WP_319159295.1">
    <property type="nucleotide sequence ID" value="NZ_CP138359.1"/>
</dbReference>
<sequence length="328" mass="35142">MTDPATRPVVLVLGARGLLGRAVVKEYAQRGHPVVPAQVRWYDDEAATADLRAAIRDLVARADGAGWRVVWSAGAGVTSSTVAELSRERDRQETLVAELLSLSEDERLKGRVFFASSAGGVYSGSAYPPFTEDTRPVALAHYGRAKLAGEALFTTLHAAGIEVRIGRLANLYGPGQDLAKPQGLISQLSRSHHTAVPVNIYVSLDTLRDYLYVDDAARLVVDLVEHVDDEAGPGAATAVVKILASGRSVSVAALLGEMNRIVKRRIPVVLAASPHSRQQARDLRLRSCVLTELDARPTTSLTVGVAATNADVGARFRSRDVSGLRRLV</sequence>
<dbReference type="Proteomes" id="UP001304340">
    <property type="component" value="Chromosome"/>
</dbReference>
<dbReference type="KEGG" id="sbil:SANBI_000870"/>
<protein>
    <submittedName>
        <fullName evidence="3">NAD(P)-dependent oxidoreductase</fullName>
    </submittedName>
</protein>
<organism evidence="3 4">
    <name type="scientific">Sanguibacter biliveldensis</name>
    <dbReference type="NCBI Taxonomy" id="3030830"/>
    <lineage>
        <taxon>Bacteria</taxon>
        <taxon>Bacillati</taxon>
        <taxon>Actinomycetota</taxon>
        <taxon>Actinomycetes</taxon>
        <taxon>Micrococcales</taxon>
        <taxon>Sanguibacteraceae</taxon>
        <taxon>Sanguibacter</taxon>
    </lineage>
</organism>